<evidence type="ECO:0000313" key="3">
    <source>
        <dbReference type="Proteomes" id="UP000036955"/>
    </source>
</evidence>
<dbReference type="AlphaFoldDB" id="A0A0L1ME14"/>
<feature type="compositionally biased region" description="Acidic residues" evidence="1">
    <location>
        <begin position="70"/>
        <end position="82"/>
    </location>
</feature>
<dbReference type="EMBL" id="LFQK01000024">
    <property type="protein sequence ID" value="KNH26732.1"/>
    <property type="molecule type" value="Genomic_DNA"/>
</dbReference>
<evidence type="ECO:0000313" key="2">
    <source>
        <dbReference type="EMBL" id="KNH26732.1"/>
    </source>
</evidence>
<accession>A0A0L1ME14</accession>
<feature type="compositionally biased region" description="Acidic residues" evidence="1">
    <location>
        <begin position="33"/>
        <end position="49"/>
    </location>
</feature>
<evidence type="ECO:0000256" key="1">
    <source>
        <dbReference type="SAM" id="MobiDB-lite"/>
    </source>
</evidence>
<dbReference type="OrthoDB" id="6955394at2"/>
<protein>
    <submittedName>
        <fullName evidence="2">Uncharacterized protein</fullName>
    </submittedName>
</protein>
<comment type="caution">
    <text evidence="2">The sequence shown here is derived from an EMBL/GenBank/DDBJ whole genome shotgun (WGS) entry which is preliminary data.</text>
</comment>
<sequence>MNADPKDSDIDDTPEYPLPSPTDSLSRDQRPPDDDDTGVEQVPTDDDTGVEQVPTDDVKRGDVEAHPDDPDIAGDDLSGEPS</sequence>
<dbReference type="PATRIC" id="fig|317.197.peg.2075"/>
<name>A0A0L1ME14_PSESX</name>
<organism evidence="2 3">
    <name type="scientific">Pseudomonas syringae</name>
    <dbReference type="NCBI Taxonomy" id="317"/>
    <lineage>
        <taxon>Bacteria</taxon>
        <taxon>Pseudomonadati</taxon>
        <taxon>Pseudomonadota</taxon>
        <taxon>Gammaproteobacteria</taxon>
        <taxon>Pseudomonadales</taxon>
        <taxon>Pseudomonadaceae</taxon>
        <taxon>Pseudomonas</taxon>
    </lineage>
</organism>
<proteinExistence type="predicted"/>
<gene>
    <name evidence="2" type="ORF">ACS77_13605</name>
</gene>
<feature type="region of interest" description="Disordered" evidence="1">
    <location>
        <begin position="1"/>
        <end position="82"/>
    </location>
</feature>
<dbReference type="Proteomes" id="UP000036955">
    <property type="component" value="Unassembled WGS sequence"/>
</dbReference>
<reference evidence="2 3" key="1">
    <citation type="submission" date="2015-06" db="EMBL/GenBank/DDBJ databases">
        <authorList>
            <person name="Hoefler B.C."/>
            <person name="Straight P.D."/>
        </authorList>
    </citation>
    <scope>NUCLEOTIDE SEQUENCE [LARGE SCALE GENOMIC DNA]</scope>
    <source>
        <strain evidence="2 3">Riq4</strain>
    </source>
</reference>
<feature type="compositionally biased region" description="Basic and acidic residues" evidence="1">
    <location>
        <begin position="56"/>
        <end position="69"/>
    </location>
</feature>